<evidence type="ECO:0000256" key="1">
    <source>
        <dbReference type="SAM" id="SignalP"/>
    </source>
</evidence>
<reference evidence="4" key="1">
    <citation type="submission" date="2021-09" db="EMBL/GenBank/DDBJ databases">
        <title>Fulvivirga sp. isolated from coastal sediment.</title>
        <authorList>
            <person name="Yu H."/>
        </authorList>
    </citation>
    <scope>NUCLEOTIDE SEQUENCE</scope>
    <source>
        <strain evidence="4">1062</strain>
    </source>
</reference>
<organism evidence="4 5">
    <name type="scientific">Fulvivirga sedimenti</name>
    <dbReference type="NCBI Taxonomy" id="2879465"/>
    <lineage>
        <taxon>Bacteria</taxon>
        <taxon>Pseudomonadati</taxon>
        <taxon>Bacteroidota</taxon>
        <taxon>Cytophagia</taxon>
        <taxon>Cytophagales</taxon>
        <taxon>Fulvivirgaceae</taxon>
        <taxon>Fulvivirga</taxon>
    </lineage>
</organism>
<dbReference type="EMBL" id="JAIXNE010000003">
    <property type="protein sequence ID" value="MCA6076104.1"/>
    <property type="molecule type" value="Genomic_DNA"/>
</dbReference>
<evidence type="ECO:0000313" key="2">
    <source>
        <dbReference type="EMBL" id="MCA6074927.1"/>
    </source>
</evidence>
<proteinExistence type="predicted"/>
<sequence length="143" mass="16371">MRKLVMLAALMCFCLSPLFSQDMQPEKFPDSKLIQITYMKFHPGKMGRAMEIVRDYFMKASVQSGTRTPMMAVNMMTGEWDMMVVWESDISDLEWRRSPDGIKWQKALNELAGGADKARELQEEYGSTIAASTSDMGRKRNLN</sequence>
<keyword evidence="5" id="KW-1185">Reference proteome</keyword>
<feature type="signal peptide" evidence="1">
    <location>
        <begin position="1"/>
        <end position="20"/>
    </location>
</feature>
<dbReference type="EMBL" id="JAIXNE010000002">
    <property type="protein sequence ID" value="MCA6074927.1"/>
    <property type="molecule type" value="Genomic_DNA"/>
</dbReference>
<dbReference type="AlphaFoldDB" id="A0A9X1HUV4"/>
<dbReference type="Proteomes" id="UP001139409">
    <property type="component" value="Unassembled WGS sequence"/>
</dbReference>
<feature type="chain" id="PRO_5041116492" description="NIPSNAP domain-containing protein" evidence="1">
    <location>
        <begin position="21"/>
        <end position="143"/>
    </location>
</feature>
<name>A0A9X1HUV4_9BACT</name>
<evidence type="ECO:0008006" key="6">
    <source>
        <dbReference type="Google" id="ProtNLM"/>
    </source>
</evidence>
<evidence type="ECO:0000313" key="5">
    <source>
        <dbReference type="Proteomes" id="UP001139409"/>
    </source>
</evidence>
<keyword evidence="1" id="KW-0732">Signal</keyword>
<comment type="caution">
    <text evidence="4">The sequence shown here is derived from an EMBL/GenBank/DDBJ whole genome shotgun (WGS) entry which is preliminary data.</text>
</comment>
<protein>
    <recommendedName>
        <fullName evidence="6">NIPSNAP domain-containing protein</fullName>
    </recommendedName>
</protein>
<evidence type="ECO:0000313" key="4">
    <source>
        <dbReference type="EMBL" id="MCA6077232.1"/>
    </source>
</evidence>
<dbReference type="EMBL" id="JAIXNE010000004">
    <property type="protein sequence ID" value="MCA6077232.1"/>
    <property type="molecule type" value="Genomic_DNA"/>
</dbReference>
<dbReference type="RefSeq" id="WP_225698036.1">
    <property type="nucleotide sequence ID" value="NZ_JAIXNE010000002.1"/>
</dbReference>
<accession>A0A9X1HUV4</accession>
<evidence type="ECO:0000313" key="3">
    <source>
        <dbReference type="EMBL" id="MCA6076104.1"/>
    </source>
</evidence>
<gene>
    <name evidence="2" type="ORF">LDX50_08605</name>
    <name evidence="3" type="ORF">LDX50_14575</name>
    <name evidence="4" type="ORF">LDX50_20295</name>
</gene>